<dbReference type="GO" id="GO:0005634">
    <property type="term" value="C:nucleus"/>
    <property type="evidence" value="ECO:0007669"/>
    <property type="project" value="InterPro"/>
</dbReference>
<keyword evidence="12" id="KW-1185">Reference proteome</keyword>
<evidence type="ECO:0000256" key="2">
    <source>
        <dbReference type="ARBA" id="ARBA00008643"/>
    </source>
</evidence>
<sequence>MFAGIRVSPQSWWGNNSRMASNQGESSATGLHPLTDRKEYETQYFGFTPKSFVDGVYNAMVEYLSDFVEVTHKYFLDDERFKEQISVEALQESSNRLFVHLRDAFDKAFDRLENYLMKNIFHIPSGIVLPEDKVHMSDPVTESMDQKLDNELEELREKIRNAQYVNCRLQKWLQDVDSVQHVLDSLLAQLQKWQMVCRESNVTDLGETISFVADRTRQLLTQCNAMKATQAERNNNVKGSRYVPVKLQ</sequence>
<evidence type="ECO:0000256" key="9">
    <source>
        <dbReference type="ARBA" id="ARBA00023306"/>
    </source>
</evidence>
<dbReference type="PANTHER" id="PTHR14527:SF2">
    <property type="entry name" value="PROTEIN MIS12 HOMOLOG"/>
    <property type="match status" value="1"/>
</dbReference>
<dbReference type="Pfam" id="PF05859">
    <property type="entry name" value="Mis12"/>
    <property type="match status" value="1"/>
</dbReference>
<evidence type="ECO:0000256" key="5">
    <source>
        <dbReference type="ARBA" id="ARBA00022618"/>
    </source>
</evidence>
<evidence type="ECO:0000256" key="6">
    <source>
        <dbReference type="ARBA" id="ARBA00022776"/>
    </source>
</evidence>
<keyword evidence="6" id="KW-0498">Mitosis</keyword>
<keyword evidence="8" id="KW-0175">Coiled coil</keyword>
<keyword evidence="10" id="KW-0137">Centromere</keyword>
<dbReference type="OrthoDB" id="1884855at2759"/>
<dbReference type="Proteomes" id="UP000230750">
    <property type="component" value="Unassembled WGS sequence"/>
</dbReference>
<dbReference type="AlphaFoldDB" id="A0A2G8LGG5"/>
<comment type="similarity">
    <text evidence="2">Belongs to the mis12 family.</text>
</comment>
<dbReference type="EMBL" id="MRZV01000086">
    <property type="protein sequence ID" value="PIK59322.1"/>
    <property type="molecule type" value="Genomic_DNA"/>
</dbReference>
<protein>
    <recommendedName>
        <fullName evidence="3">Protein MIS12 homolog</fullName>
    </recommendedName>
</protein>
<keyword evidence="9" id="KW-0131">Cell cycle</keyword>
<dbReference type="GO" id="GO:0051382">
    <property type="term" value="P:kinetochore assembly"/>
    <property type="evidence" value="ECO:0007669"/>
    <property type="project" value="TreeGrafter"/>
</dbReference>
<evidence type="ECO:0000256" key="10">
    <source>
        <dbReference type="ARBA" id="ARBA00023328"/>
    </source>
</evidence>
<comment type="subcellular location">
    <subcellularLocation>
        <location evidence="1">Chromosome</location>
        <location evidence="1">Centromere</location>
        <location evidence="1">Kinetochore</location>
    </subcellularLocation>
</comment>
<keyword evidence="4" id="KW-0158">Chromosome</keyword>
<evidence type="ECO:0000256" key="1">
    <source>
        <dbReference type="ARBA" id="ARBA00004629"/>
    </source>
</evidence>
<reference evidence="11 12" key="1">
    <citation type="journal article" date="2017" name="PLoS Biol.">
        <title>The sea cucumber genome provides insights into morphological evolution and visceral regeneration.</title>
        <authorList>
            <person name="Zhang X."/>
            <person name="Sun L."/>
            <person name="Yuan J."/>
            <person name="Sun Y."/>
            <person name="Gao Y."/>
            <person name="Zhang L."/>
            <person name="Li S."/>
            <person name="Dai H."/>
            <person name="Hamel J.F."/>
            <person name="Liu C."/>
            <person name="Yu Y."/>
            <person name="Liu S."/>
            <person name="Lin W."/>
            <person name="Guo K."/>
            <person name="Jin S."/>
            <person name="Xu P."/>
            <person name="Storey K.B."/>
            <person name="Huan P."/>
            <person name="Zhang T."/>
            <person name="Zhou Y."/>
            <person name="Zhang J."/>
            <person name="Lin C."/>
            <person name="Li X."/>
            <person name="Xing L."/>
            <person name="Huo D."/>
            <person name="Sun M."/>
            <person name="Wang L."/>
            <person name="Mercier A."/>
            <person name="Li F."/>
            <person name="Yang H."/>
            <person name="Xiang J."/>
        </authorList>
    </citation>
    <scope>NUCLEOTIDE SEQUENCE [LARGE SCALE GENOMIC DNA]</scope>
    <source>
        <strain evidence="11">Shaxun</strain>
        <tissue evidence="11">Muscle</tissue>
    </source>
</reference>
<evidence type="ECO:0000256" key="3">
    <source>
        <dbReference type="ARBA" id="ARBA00013793"/>
    </source>
</evidence>
<accession>A0A2G8LGG5</accession>
<dbReference type="GO" id="GO:0051301">
    <property type="term" value="P:cell division"/>
    <property type="evidence" value="ECO:0007669"/>
    <property type="project" value="UniProtKB-KW"/>
</dbReference>
<keyword evidence="5" id="KW-0132">Cell division</keyword>
<dbReference type="PANTHER" id="PTHR14527">
    <property type="entry name" value="PROTEIN MIS12 HOMOLOG"/>
    <property type="match status" value="1"/>
</dbReference>
<evidence type="ECO:0000256" key="8">
    <source>
        <dbReference type="ARBA" id="ARBA00023054"/>
    </source>
</evidence>
<proteinExistence type="inferred from homology"/>
<dbReference type="GO" id="GO:0000444">
    <property type="term" value="C:MIS12/MIND type complex"/>
    <property type="evidence" value="ECO:0007669"/>
    <property type="project" value="TreeGrafter"/>
</dbReference>
<evidence type="ECO:0000313" key="11">
    <source>
        <dbReference type="EMBL" id="PIK59322.1"/>
    </source>
</evidence>
<comment type="caution">
    <text evidence="11">The sequence shown here is derived from an EMBL/GenBank/DDBJ whole genome shotgun (WGS) entry which is preliminary data.</text>
</comment>
<dbReference type="STRING" id="307972.A0A2G8LGG5"/>
<keyword evidence="7" id="KW-0995">Kinetochore</keyword>
<evidence type="ECO:0000256" key="7">
    <source>
        <dbReference type="ARBA" id="ARBA00022838"/>
    </source>
</evidence>
<evidence type="ECO:0000256" key="4">
    <source>
        <dbReference type="ARBA" id="ARBA00022454"/>
    </source>
</evidence>
<dbReference type="InterPro" id="IPR008685">
    <property type="entry name" value="Centromere_Mis12"/>
</dbReference>
<name>A0A2G8LGG5_STIJA</name>
<organism evidence="11 12">
    <name type="scientific">Stichopus japonicus</name>
    <name type="common">Sea cucumber</name>
    <dbReference type="NCBI Taxonomy" id="307972"/>
    <lineage>
        <taxon>Eukaryota</taxon>
        <taxon>Metazoa</taxon>
        <taxon>Echinodermata</taxon>
        <taxon>Eleutherozoa</taxon>
        <taxon>Echinozoa</taxon>
        <taxon>Holothuroidea</taxon>
        <taxon>Aspidochirotacea</taxon>
        <taxon>Aspidochirotida</taxon>
        <taxon>Stichopodidae</taxon>
        <taxon>Apostichopus</taxon>
    </lineage>
</organism>
<dbReference type="GO" id="GO:0000070">
    <property type="term" value="P:mitotic sister chromatid segregation"/>
    <property type="evidence" value="ECO:0007669"/>
    <property type="project" value="TreeGrafter"/>
</dbReference>
<evidence type="ECO:0000313" key="12">
    <source>
        <dbReference type="Proteomes" id="UP000230750"/>
    </source>
</evidence>
<gene>
    <name evidence="11" type="ORF">BSL78_03751</name>
</gene>